<evidence type="ECO:0000313" key="2">
    <source>
        <dbReference type="Proteomes" id="UP000075420"/>
    </source>
</evidence>
<gene>
    <name evidence="1" type="ORF">BE08_23305</name>
</gene>
<reference evidence="1 2" key="1">
    <citation type="submission" date="2014-02" db="EMBL/GenBank/DDBJ databases">
        <title>The small core and large imbalanced accessory genome model reveals a collaborative survival strategy of Sorangium cellulosum strains in nature.</title>
        <authorList>
            <person name="Han K."/>
            <person name="Peng R."/>
            <person name="Blom J."/>
            <person name="Li Y.-Z."/>
        </authorList>
    </citation>
    <scope>NUCLEOTIDE SEQUENCE [LARGE SCALE GENOMIC DNA]</scope>
    <source>
        <strain evidence="1 2">So0157-25</strain>
    </source>
</reference>
<keyword evidence="1" id="KW-0560">Oxidoreductase</keyword>
<dbReference type="Proteomes" id="UP000075420">
    <property type="component" value="Unassembled WGS sequence"/>
</dbReference>
<dbReference type="InterPro" id="IPR011008">
    <property type="entry name" value="Dimeric_a/b-barrel"/>
</dbReference>
<dbReference type="SUPFAM" id="SSF54909">
    <property type="entry name" value="Dimeric alpha+beta barrel"/>
    <property type="match status" value="1"/>
</dbReference>
<accession>A0A150PRC5</accession>
<name>A0A150PRC5_SORCE</name>
<keyword evidence="1" id="KW-0503">Monooxygenase</keyword>
<dbReference type="GO" id="GO:0004497">
    <property type="term" value="F:monooxygenase activity"/>
    <property type="evidence" value="ECO:0007669"/>
    <property type="project" value="UniProtKB-KW"/>
</dbReference>
<protein>
    <submittedName>
        <fullName evidence="1">Antibiotic biosynthesis monooxygenase</fullName>
    </submittedName>
</protein>
<dbReference type="AlphaFoldDB" id="A0A150PRC5"/>
<dbReference type="EMBL" id="JELY01000738">
    <property type="protein sequence ID" value="KYF58311.1"/>
    <property type="molecule type" value="Genomic_DNA"/>
</dbReference>
<proteinExistence type="predicted"/>
<comment type="caution">
    <text evidence="1">The sequence shown here is derived from an EMBL/GenBank/DDBJ whole genome shotgun (WGS) entry which is preliminary data.</text>
</comment>
<sequence>MTTPSIPAVTRSLLVRIEAKPGKEAEVEAFLRGAIGLAVEERQTVHWFALRLGPSTFGVFDTFADEDGRQAHLEGPIAAALMARAPELLATAPVIERVGIIAAKP</sequence>
<organism evidence="1 2">
    <name type="scientific">Sorangium cellulosum</name>
    <name type="common">Polyangium cellulosum</name>
    <dbReference type="NCBI Taxonomy" id="56"/>
    <lineage>
        <taxon>Bacteria</taxon>
        <taxon>Pseudomonadati</taxon>
        <taxon>Myxococcota</taxon>
        <taxon>Polyangia</taxon>
        <taxon>Polyangiales</taxon>
        <taxon>Polyangiaceae</taxon>
        <taxon>Sorangium</taxon>
    </lineage>
</organism>
<dbReference type="Gene3D" id="3.30.70.100">
    <property type="match status" value="1"/>
</dbReference>
<evidence type="ECO:0000313" key="1">
    <source>
        <dbReference type="EMBL" id="KYF58311.1"/>
    </source>
</evidence>